<feature type="region of interest" description="Disordered" evidence="1">
    <location>
        <begin position="461"/>
        <end position="483"/>
    </location>
</feature>
<evidence type="ECO:0000256" key="1">
    <source>
        <dbReference type="SAM" id="MobiDB-lite"/>
    </source>
</evidence>
<proteinExistence type="predicted"/>
<name>A0A8H3X6A7_GIGMA</name>
<feature type="region of interest" description="Disordered" evidence="1">
    <location>
        <begin position="226"/>
        <end position="255"/>
    </location>
</feature>
<evidence type="ECO:0000313" key="3">
    <source>
        <dbReference type="Proteomes" id="UP000439903"/>
    </source>
</evidence>
<feature type="region of interest" description="Disordered" evidence="1">
    <location>
        <begin position="323"/>
        <end position="353"/>
    </location>
</feature>
<keyword evidence="3" id="KW-1185">Reference proteome</keyword>
<protein>
    <submittedName>
        <fullName evidence="2">Uncharacterized protein</fullName>
    </submittedName>
</protein>
<gene>
    <name evidence="2" type="ORF">F8M41_007085</name>
</gene>
<sequence length="591" mass="64992">MLEQDFSKVADKEINEDKDLEALIEQLKNDPLGEYTRKDIDIVEVAKRIRLGLEYATFKIKNGWEKYDVATCEILFEEKMRINAIPVPKILGRIKNSIPTREYELPVAPQYIEYNNGSGNKVKVTTTSPKSTVMDMNFDIANGALSHQHIQDSFRLAGSSRLSGSKAAAIYEYLDSLEMASQDLCINQDPMSTLLTTSQFIGSDNFCAQDLGQSFLETASLRSIEPSKLTTKSKKSRDQSSRHKRSRSYRASDKIDPMIGQTINEPYSISSQTESSTGLWHPPPVSIPLTSKIPEPSHATNHVISRNPVISEVILKALEENTKKKKTKKRKSITMTTRKGKNKRPKPSVHSTNEDVEMEDFFGATESNLHNLSSKQPISENSLSSRKISVSPNTLFHELWATASSVVPQKTASTSMSPGQLFNELWATSSVAQKDNTGAESTLATSISPDTFLDELLAASTYEDDDDEKTPKDSTAESTQTLAMSPGTIFRAALDDWAAVDSNFPNAILSHLPNLPSSPLASSPPHTPSRLSSNVPTLASLASSSTRIPLTAADLDPPRTPPHQIRSAIDLSTPNSAFSLSEFINMSPTPK</sequence>
<organism evidence="2 3">
    <name type="scientific">Gigaspora margarita</name>
    <dbReference type="NCBI Taxonomy" id="4874"/>
    <lineage>
        <taxon>Eukaryota</taxon>
        <taxon>Fungi</taxon>
        <taxon>Fungi incertae sedis</taxon>
        <taxon>Mucoromycota</taxon>
        <taxon>Glomeromycotina</taxon>
        <taxon>Glomeromycetes</taxon>
        <taxon>Diversisporales</taxon>
        <taxon>Gigasporaceae</taxon>
        <taxon>Gigaspora</taxon>
    </lineage>
</organism>
<comment type="caution">
    <text evidence="2">The sequence shown here is derived from an EMBL/GenBank/DDBJ whole genome shotgun (WGS) entry which is preliminary data.</text>
</comment>
<dbReference type="EMBL" id="WTPW01001701">
    <property type="protein sequence ID" value="KAF0420314.1"/>
    <property type="molecule type" value="Genomic_DNA"/>
</dbReference>
<feature type="compositionally biased region" description="Basic residues" evidence="1">
    <location>
        <begin position="323"/>
        <end position="347"/>
    </location>
</feature>
<dbReference type="AlphaFoldDB" id="A0A8H3X6A7"/>
<dbReference type="Proteomes" id="UP000439903">
    <property type="component" value="Unassembled WGS sequence"/>
</dbReference>
<dbReference type="OrthoDB" id="2359117at2759"/>
<accession>A0A8H3X6A7</accession>
<reference evidence="2 3" key="1">
    <citation type="journal article" date="2019" name="Environ. Microbiol.">
        <title>At the nexus of three kingdoms: the genome of the mycorrhizal fungus Gigaspora margarita provides insights into plant, endobacterial and fungal interactions.</title>
        <authorList>
            <person name="Venice F."/>
            <person name="Ghignone S."/>
            <person name="Salvioli di Fossalunga A."/>
            <person name="Amselem J."/>
            <person name="Novero M."/>
            <person name="Xianan X."/>
            <person name="Sedzielewska Toro K."/>
            <person name="Morin E."/>
            <person name="Lipzen A."/>
            <person name="Grigoriev I.V."/>
            <person name="Henrissat B."/>
            <person name="Martin F.M."/>
            <person name="Bonfante P."/>
        </authorList>
    </citation>
    <scope>NUCLEOTIDE SEQUENCE [LARGE SCALE GENOMIC DNA]</scope>
    <source>
        <strain evidence="2 3">BEG34</strain>
    </source>
</reference>
<evidence type="ECO:0000313" key="2">
    <source>
        <dbReference type="EMBL" id="KAF0420314.1"/>
    </source>
</evidence>
<feature type="region of interest" description="Disordered" evidence="1">
    <location>
        <begin position="519"/>
        <end position="538"/>
    </location>
</feature>